<organism evidence="1 2">
    <name type="scientific">Persea americana</name>
    <name type="common">Avocado</name>
    <dbReference type="NCBI Taxonomy" id="3435"/>
    <lineage>
        <taxon>Eukaryota</taxon>
        <taxon>Viridiplantae</taxon>
        <taxon>Streptophyta</taxon>
        <taxon>Embryophyta</taxon>
        <taxon>Tracheophyta</taxon>
        <taxon>Spermatophyta</taxon>
        <taxon>Magnoliopsida</taxon>
        <taxon>Magnoliidae</taxon>
        <taxon>Laurales</taxon>
        <taxon>Lauraceae</taxon>
        <taxon>Persea</taxon>
    </lineage>
</organism>
<keyword evidence="2" id="KW-1185">Reference proteome</keyword>
<sequence length="90" mass="10025">MGIANTRISSSGSQRNRPERGGREGLGRHLPRLPALNATNDHRERDILQGRSLRATQLLLVPEFSLPPSDHHQGIHGNLDWGLRSQAQFT</sequence>
<reference evidence="1 2" key="1">
    <citation type="journal article" date="2022" name="Hortic Res">
        <title>A haplotype resolved chromosomal level avocado genome allows analysis of novel avocado genes.</title>
        <authorList>
            <person name="Nath O."/>
            <person name="Fletcher S.J."/>
            <person name="Hayward A."/>
            <person name="Shaw L.M."/>
            <person name="Masouleh A.K."/>
            <person name="Furtado A."/>
            <person name="Henry R.J."/>
            <person name="Mitter N."/>
        </authorList>
    </citation>
    <scope>NUCLEOTIDE SEQUENCE [LARGE SCALE GENOMIC DNA]</scope>
    <source>
        <strain evidence="2">cv. Hass</strain>
    </source>
</reference>
<name>A0ACC2MWC5_PERAE</name>
<dbReference type="EMBL" id="CM056809">
    <property type="protein sequence ID" value="KAJ8649499.1"/>
    <property type="molecule type" value="Genomic_DNA"/>
</dbReference>
<dbReference type="Proteomes" id="UP001234297">
    <property type="component" value="Chromosome 1"/>
</dbReference>
<evidence type="ECO:0000313" key="1">
    <source>
        <dbReference type="EMBL" id="KAJ8649499.1"/>
    </source>
</evidence>
<proteinExistence type="predicted"/>
<accession>A0ACC2MWC5</accession>
<comment type="caution">
    <text evidence="1">The sequence shown here is derived from an EMBL/GenBank/DDBJ whole genome shotgun (WGS) entry which is preliminary data.</text>
</comment>
<protein>
    <submittedName>
        <fullName evidence="1">Uncharacterized protein</fullName>
    </submittedName>
</protein>
<gene>
    <name evidence="1" type="ORF">MRB53_002522</name>
</gene>
<evidence type="ECO:0000313" key="2">
    <source>
        <dbReference type="Proteomes" id="UP001234297"/>
    </source>
</evidence>